<keyword evidence="2" id="KW-1185">Reference proteome</keyword>
<reference evidence="1" key="1">
    <citation type="submission" date="2022-10" db="EMBL/GenBank/DDBJ databases">
        <title>Completed Genome Sequence of two octocoral isolated bacterium, Endozoicomonas euniceicola EF212T and Endozoicomonas gorgoniicola PS125T.</title>
        <authorList>
            <person name="Chiou Y.-J."/>
            <person name="Chen Y.-H."/>
        </authorList>
    </citation>
    <scope>NUCLEOTIDE SEQUENCE</scope>
    <source>
        <strain evidence="1">EF212</strain>
    </source>
</reference>
<name>A0ABY6GPZ3_9GAMM</name>
<dbReference type="Proteomes" id="UP001163255">
    <property type="component" value="Chromosome"/>
</dbReference>
<dbReference type="RefSeq" id="WP_262596480.1">
    <property type="nucleotide sequence ID" value="NZ_CP103300.1"/>
</dbReference>
<dbReference type="EMBL" id="CP103300">
    <property type="protein sequence ID" value="UYM14802.1"/>
    <property type="molecule type" value="Genomic_DNA"/>
</dbReference>
<protein>
    <submittedName>
        <fullName evidence="1">Uncharacterized protein</fullName>
    </submittedName>
</protein>
<sequence>MNEMENARLMLDYSRLFFKGSLKTGNKTYSLRYGTASEEKKLKRRTNHVRALHGVGFLRKEFPVFPDQVLGKEFAKHEFLSAMSQGKRSGNCQEYNNAALIFGYENKVQNIWLILHKEHEFLVLATDPGLSDTLVLSEFCQYKDYNYWVCDSWFNIHCKIDLYGLMVNSKSSQWELEGKEIFITETCIAYSEKATQWCQKLFIGDMQAIRMTDSSGQPTDAFKGLFEI</sequence>
<gene>
    <name evidence="1" type="ORF">NX720_18165</name>
</gene>
<proteinExistence type="predicted"/>
<accession>A0ABY6GPZ3</accession>
<organism evidence="1 2">
    <name type="scientific">Endozoicomonas euniceicola</name>
    <dbReference type="NCBI Taxonomy" id="1234143"/>
    <lineage>
        <taxon>Bacteria</taxon>
        <taxon>Pseudomonadati</taxon>
        <taxon>Pseudomonadota</taxon>
        <taxon>Gammaproteobacteria</taxon>
        <taxon>Oceanospirillales</taxon>
        <taxon>Endozoicomonadaceae</taxon>
        <taxon>Endozoicomonas</taxon>
    </lineage>
</organism>
<evidence type="ECO:0000313" key="2">
    <source>
        <dbReference type="Proteomes" id="UP001163255"/>
    </source>
</evidence>
<evidence type="ECO:0000313" key="1">
    <source>
        <dbReference type="EMBL" id="UYM14802.1"/>
    </source>
</evidence>